<feature type="repeat" description="TPR" evidence="3">
    <location>
        <begin position="116"/>
        <end position="149"/>
    </location>
</feature>
<dbReference type="Gene3D" id="3.40.50.2000">
    <property type="entry name" value="Glycogen Phosphorylase B"/>
    <property type="match status" value="1"/>
</dbReference>
<keyword evidence="1" id="KW-0677">Repeat</keyword>
<gene>
    <name evidence="5" type="ORF">GOB81_05785</name>
</gene>
<evidence type="ECO:0000313" key="5">
    <source>
        <dbReference type="EMBL" id="NHN88138.1"/>
    </source>
</evidence>
<dbReference type="PANTHER" id="PTHR44943:SF4">
    <property type="entry name" value="TPR REPEAT-CONTAINING PROTEIN MJ0798"/>
    <property type="match status" value="1"/>
</dbReference>
<comment type="caution">
    <text evidence="5">The sequence shown here is derived from an EMBL/GenBank/DDBJ whole genome shotgun (WGS) entry which is preliminary data.</text>
</comment>
<dbReference type="PROSITE" id="PS50005">
    <property type="entry name" value="TPR"/>
    <property type="match status" value="2"/>
</dbReference>
<dbReference type="SUPFAM" id="SSF48452">
    <property type="entry name" value="TPR-like"/>
    <property type="match status" value="1"/>
</dbReference>
<evidence type="ECO:0000256" key="2">
    <source>
        <dbReference type="ARBA" id="ARBA00022803"/>
    </source>
</evidence>
<dbReference type="InterPro" id="IPR011990">
    <property type="entry name" value="TPR-like_helical_dom_sf"/>
</dbReference>
<feature type="region of interest" description="Disordered" evidence="4">
    <location>
        <begin position="1"/>
        <end position="21"/>
    </location>
</feature>
<dbReference type="InterPro" id="IPR051685">
    <property type="entry name" value="Ycf3/AcsC/BcsC/TPR_MFPF"/>
</dbReference>
<dbReference type="InterPro" id="IPR002201">
    <property type="entry name" value="Glyco_trans_9"/>
</dbReference>
<name>A0ABX0K0A6_9PROT</name>
<reference evidence="5 6" key="1">
    <citation type="journal article" date="2020" name="Int. J. Syst. Evol. Microbiol.">
        <title>Novel acetic acid bacteria from cider fermentations: Acetobacter conturbans sp. nov. and Acetobacter fallax sp. nov.</title>
        <authorList>
            <person name="Sombolestani A.S."/>
            <person name="Cleenwerck I."/>
            <person name="Cnockaert M."/>
            <person name="Borremans W."/>
            <person name="Wieme A.D."/>
            <person name="De Vuyst L."/>
            <person name="Vandamme P."/>
        </authorList>
    </citation>
    <scope>NUCLEOTIDE SEQUENCE [LARGE SCALE GENOMIC DNA]</scope>
    <source>
        <strain evidence="5 6">LMG 1627</strain>
    </source>
</reference>
<evidence type="ECO:0000256" key="1">
    <source>
        <dbReference type="ARBA" id="ARBA00022737"/>
    </source>
</evidence>
<dbReference type="Proteomes" id="UP000631653">
    <property type="component" value="Unassembled WGS sequence"/>
</dbReference>
<dbReference type="EMBL" id="WOSY01000004">
    <property type="protein sequence ID" value="NHN88138.1"/>
    <property type="molecule type" value="Genomic_DNA"/>
</dbReference>
<dbReference type="PANTHER" id="PTHR44943">
    <property type="entry name" value="CELLULOSE SYNTHASE OPERON PROTEIN C"/>
    <property type="match status" value="1"/>
</dbReference>
<evidence type="ECO:0000256" key="3">
    <source>
        <dbReference type="PROSITE-ProRule" id="PRU00339"/>
    </source>
</evidence>
<accession>A0ABX0K0A6</accession>
<protein>
    <submittedName>
        <fullName evidence="5">Tetratricopeptide repeat protein</fullName>
    </submittedName>
</protein>
<dbReference type="InterPro" id="IPR019734">
    <property type="entry name" value="TPR_rpt"/>
</dbReference>
<dbReference type="Gene3D" id="1.25.40.10">
    <property type="entry name" value="Tetratricopeptide repeat domain"/>
    <property type="match status" value="1"/>
</dbReference>
<evidence type="ECO:0000313" key="6">
    <source>
        <dbReference type="Proteomes" id="UP000631653"/>
    </source>
</evidence>
<dbReference type="SUPFAM" id="SSF53756">
    <property type="entry name" value="UDP-Glycosyltransferase/glycogen phosphorylase"/>
    <property type="match status" value="1"/>
</dbReference>
<dbReference type="PROSITE" id="PS50293">
    <property type="entry name" value="TPR_REGION"/>
    <property type="match status" value="1"/>
</dbReference>
<proteinExistence type="predicted"/>
<keyword evidence="2 3" id="KW-0802">TPR repeat</keyword>
<dbReference type="RefSeq" id="WP_173569425.1">
    <property type="nucleotide sequence ID" value="NZ_WOSY01000004.1"/>
</dbReference>
<evidence type="ECO:0000256" key="4">
    <source>
        <dbReference type="SAM" id="MobiDB-lite"/>
    </source>
</evidence>
<keyword evidence="6" id="KW-1185">Reference proteome</keyword>
<dbReference type="SMART" id="SM00028">
    <property type="entry name" value="TPR"/>
    <property type="match status" value="4"/>
</dbReference>
<feature type="repeat" description="TPR" evidence="3">
    <location>
        <begin position="82"/>
        <end position="115"/>
    </location>
</feature>
<sequence>MTSSPSLPPSEHAPLSPAETGESLQRAGHLAEAEAAYRARLAKNPNDAVTLSNYGGLLCDAAAFEPALEVLTRAVALAPELADAWSNLGSVLHSLQRYDEAVDAYSRCLRLNQSHAFALSNLGITLDCQGRHEMAQKFHRIAVDLEPENGESHTNYAISLLSQGDYERGFAEYEWRWKTRTTRPHEFDGQLWHGEAFRGKTLLIHTEGGFGDMLQFARFIPLVAQRGGRVIVRIRPELLSLLANSFPETEFVTEKEPAPPYDLQCPVLSLPPALGITLDTLPSPEGFLRPDPRKVDGWAARIRQDISSGYPLKIGLVWAGAPHSEIREAEIADRRRSTTLATLAPLAQAVPDAIFYSLQVGDQAWQARTPPAGMRLIDNTSELKDFGDTAALIANLDLVIAVDTSTAHVAAAIGKPVWLLSRYDQCWRWLSGRTDSPWYDSVRIYQQDRPLDWSGPITRIVADLRKVEAEHQHTEALSPTAS</sequence>
<dbReference type="Pfam" id="PF01075">
    <property type="entry name" value="Glyco_transf_9"/>
    <property type="match status" value="1"/>
</dbReference>
<organism evidence="5 6">
    <name type="scientific">Acetobacter conturbans</name>
    <dbReference type="NCBI Taxonomy" id="1737472"/>
    <lineage>
        <taxon>Bacteria</taxon>
        <taxon>Pseudomonadati</taxon>
        <taxon>Pseudomonadota</taxon>
        <taxon>Alphaproteobacteria</taxon>
        <taxon>Acetobacterales</taxon>
        <taxon>Acetobacteraceae</taxon>
        <taxon>Acetobacter</taxon>
    </lineage>
</organism>
<dbReference type="Pfam" id="PF13424">
    <property type="entry name" value="TPR_12"/>
    <property type="match status" value="1"/>
</dbReference>